<name>A0AAE4AV15_9ACTN</name>
<evidence type="ECO:0000313" key="1">
    <source>
        <dbReference type="EMBL" id="MDQ0364395.1"/>
    </source>
</evidence>
<dbReference type="Proteomes" id="UP001240236">
    <property type="component" value="Unassembled WGS sequence"/>
</dbReference>
<accession>A0AAE4AV15</accession>
<gene>
    <name evidence="1" type="ORF">J2S42_001064</name>
</gene>
<keyword evidence="2" id="KW-1185">Reference proteome</keyword>
<dbReference type="EMBL" id="JAUSUZ010000001">
    <property type="protein sequence ID" value="MDQ0364395.1"/>
    <property type="molecule type" value="Genomic_DNA"/>
</dbReference>
<evidence type="ECO:0000313" key="2">
    <source>
        <dbReference type="Proteomes" id="UP001240236"/>
    </source>
</evidence>
<dbReference type="AlphaFoldDB" id="A0AAE4AV15"/>
<reference evidence="1 2" key="1">
    <citation type="submission" date="2023-07" db="EMBL/GenBank/DDBJ databases">
        <title>Sequencing the genomes of 1000 actinobacteria strains.</title>
        <authorList>
            <person name="Klenk H.-P."/>
        </authorList>
    </citation>
    <scope>NUCLEOTIDE SEQUENCE [LARGE SCALE GENOMIC DNA]</scope>
    <source>
        <strain evidence="1 2">DSM 44709</strain>
    </source>
</reference>
<comment type="caution">
    <text evidence="1">The sequence shown here is derived from an EMBL/GenBank/DDBJ whole genome shotgun (WGS) entry which is preliminary data.</text>
</comment>
<proteinExistence type="predicted"/>
<protein>
    <submittedName>
        <fullName evidence="1">Uncharacterized protein</fullName>
    </submittedName>
</protein>
<organism evidence="1 2">
    <name type="scientific">Catenuloplanes indicus</name>
    <dbReference type="NCBI Taxonomy" id="137267"/>
    <lineage>
        <taxon>Bacteria</taxon>
        <taxon>Bacillati</taxon>
        <taxon>Actinomycetota</taxon>
        <taxon>Actinomycetes</taxon>
        <taxon>Micromonosporales</taxon>
        <taxon>Micromonosporaceae</taxon>
        <taxon>Catenuloplanes</taxon>
    </lineage>
</organism>
<sequence length="33" mass="3767">MRRALGDRAVAAESFLVSGERPAHDRWCRAEPR</sequence>